<comment type="caution">
    <text evidence="2">The sequence shown here is derived from an EMBL/GenBank/DDBJ whole genome shotgun (WGS) entry which is preliminary data.</text>
</comment>
<gene>
    <name evidence="2" type="ORF">H6A34_07755</name>
</gene>
<keyword evidence="3" id="KW-1185">Reference proteome</keyword>
<proteinExistence type="predicted"/>
<dbReference type="PANTHER" id="PTHR34585">
    <property type="match status" value="1"/>
</dbReference>
<dbReference type="Pfam" id="PF12728">
    <property type="entry name" value="HTH_17"/>
    <property type="match status" value="1"/>
</dbReference>
<protein>
    <submittedName>
        <fullName evidence="2">Helix-turn-helix domain-containing protein</fullName>
    </submittedName>
</protein>
<organism evidence="2 3">
    <name type="scientific">Marseilla massiliensis</name>
    <dbReference type="NCBI Taxonomy" id="1841864"/>
    <lineage>
        <taxon>Bacteria</taxon>
        <taxon>Pseudomonadati</taxon>
        <taxon>Bacteroidota</taxon>
        <taxon>Bacteroidia</taxon>
        <taxon>Bacteroidales</taxon>
        <taxon>Prevotellaceae</taxon>
        <taxon>Marseilla</taxon>
    </lineage>
</organism>
<dbReference type="EMBL" id="JACJJG010000035">
    <property type="protein sequence ID" value="MBM6673769.1"/>
    <property type="molecule type" value="Genomic_DNA"/>
</dbReference>
<sequence>MPYIDSEILEKLITTMVDGFARIEKKLERMNRQKECLDGDTLLDNVDLAELLGVSQRTLARYREKGLIRYYNMKDNGKNFYLASEIQEFLKQRGR</sequence>
<dbReference type="Proteomes" id="UP000706891">
    <property type="component" value="Unassembled WGS sequence"/>
</dbReference>
<dbReference type="InterPro" id="IPR041657">
    <property type="entry name" value="HTH_17"/>
</dbReference>
<evidence type="ECO:0000313" key="3">
    <source>
        <dbReference type="Proteomes" id="UP000706891"/>
    </source>
</evidence>
<dbReference type="AlphaFoldDB" id="A0A938WTB6"/>
<evidence type="ECO:0000259" key="1">
    <source>
        <dbReference type="Pfam" id="PF12728"/>
    </source>
</evidence>
<accession>A0A938WTB6</accession>
<reference evidence="2" key="1">
    <citation type="submission" date="2020-08" db="EMBL/GenBank/DDBJ databases">
        <authorList>
            <person name="Cejkova D."/>
            <person name="Kubasova T."/>
            <person name="Jahodarova E."/>
            <person name="Rychlik I."/>
        </authorList>
    </citation>
    <scope>NUCLEOTIDE SEQUENCE</scope>
    <source>
        <strain evidence="2">An824</strain>
    </source>
</reference>
<name>A0A938WTB6_9BACT</name>
<dbReference type="Gene3D" id="1.10.1660.10">
    <property type="match status" value="1"/>
</dbReference>
<dbReference type="PANTHER" id="PTHR34585:SF22">
    <property type="entry name" value="HELIX-TURN-HELIX DOMAIN-CONTAINING PROTEIN"/>
    <property type="match status" value="1"/>
</dbReference>
<dbReference type="InterPro" id="IPR009061">
    <property type="entry name" value="DNA-bd_dom_put_sf"/>
</dbReference>
<reference evidence="2" key="2">
    <citation type="journal article" date="2021" name="Sci. Rep.">
        <title>The distribution of antibiotic resistance genes in chicken gut microbiota commensals.</title>
        <authorList>
            <person name="Juricova H."/>
            <person name="Matiasovicova J."/>
            <person name="Kubasova T."/>
            <person name="Cejkova D."/>
            <person name="Rychlik I."/>
        </authorList>
    </citation>
    <scope>NUCLEOTIDE SEQUENCE</scope>
    <source>
        <strain evidence="2">An824</strain>
    </source>
</reference>
<evidence type="ECO:0000313" key="2">
    <source>
        <dbReference type="EMBL" id="MBM6673769.1"/>
    </source>
</evidence>
<feature type="domain" description="Helix-turn-helix" evidence="1">
    <location>
        <begin position="43"/>
        <end position="93"/>
    </location>
</feature>
<dbReference type="RefSeq" id="WP_205104659.1">
    <property type="nucleotide sequence ID" value="NZ_JACJJG010000035.1"/>
</dbReference>
<dbReference type="SUPFAM" id="SSF46955">
    <property type="entry name" value="Putative DNA-binding domain"/>
    <property type="match status" value="1"/>
</dbReference>